<evidence type="ECO:0000313" key="7">
    <source>
        <dbReference type="EMBL" id="KAK2161521.1"/>
    </source>
</evidence>
<keyword evidence="5" id="KW-0648">Protein biosynthesis</keyword>
<evidence type="ECO:0000256" key="4">
    <source>
        <dbReference type="ARBA" id="ARBA00022884"/>
    </source>
</evidence>
<keyword evidence="2" id="KW-0396">Initiation factor</keyword>
<dbReference type="GO" id="GO:0003743">
    <property type="term" value="F:translation initiation factor activity"/>
    <property type="evidence" value="ECO:0007669"/>
    <property type="project" value="UniProtKB-KW"/>
</dbReference>
<reference evidence="7" key="1">
    <citation type="journal article" date="2023" name="Mol. Biol. Evol.">
        <title>Third-Generation Sequencing Reveals the Adaptive Role of the Epigenome in Three Deep-Sea Polychaetes.</title>
        <authorList>
            <person name="Perez M."/>
            <person name="Aroh O."/>
            <person name="Sun Y."/>
            <person name="Lan Y."/>
            <person name="Juniper S.K."/>
            <person name="Young C.R."/>
            <person name="Angers B."/>
            <person name="Qian P.Y."/>
        </authorList>
    </citation>
    <scope>NUCLEOTIDE SEQUENCE</scope>
    <source>
        <strain evidence="7">P08H-3</strain>
    </source>
</reference>
<accession>A0AAD9JYE9</accession>
<feature type="domain" description="Translation initiation factor beta propellor-like" evidence="6">
    <location>
        <begin position="2"/>
        <end position="60"/>
    </location>
</feature>
<evidence type="ECO:0000313" key="8">
    <source>
        <dbReference type="Proteomes" id="UP001208570"/>
    </source>
</evidence>
<keyword evidence="1" id="KW-0963">Cytoplasm</keyword>
<dbReference type="Proteomes" id="UP001208570">
    <property type="component" value="Unassembled WGS sequence"/>
</dbReference>
<keyword evidence="4" id="KW-0694">RNA-binding</keyword>
<dbReference type="GO" id="GO:0031369">
    <property type="term" value="F:translation initiation factor binding"/>
    <property type="evidence" value="ECO:0007669"/>
    <property type="project" value="InterPro"/>
</dbReference>
<name>A0AAD9JYE9_9ANNE</name>
<dbReference type="GO" id="GO:0003723">
    <property type="term" value="F:RNA binding"/>
    <property type="evidence" value="ECO:0007669"/>
    <property type="project" value="UniProtKB-KW"/>
</dbReference>
<dbReference type="Pfam" id="PF08662">
    <property type="entry name" value="eIF2A"/>
    <property type="match status" value="1"/>
</dbReference>
<comment type="caution">
    <text evidence="7">The sequence shown here is derived from an EMBL/GenBank/DDBJ whole genome shotgun (WGS) entry which is preliminary data.</text>
</comment>
<evidence type="ECO:0000256" key="2">
    <source>
        <dbReference type="ARBA" id="ARBA00022540"/>
    </source>
</evidence>
<evidence type="ECO:0000256" key="5">
    <source>
        <dbReference type="ARBA" id="ARBA00022917"/>
    </source>
</evidence>
<proteinExistence type="predicted"/>
<protein>
    <recommendedName>
        <fullName evidence="6">Translation initiation factor beta propellor-like domain-containing protein</fullName>
    </recommendedName>
</protein>
<keyword evidence="8" id="KW-1185">Reference proteome</keyword>
<dbReference type="GO" id="GO:0005852">
    <property type="term" value="C:eukaryotic translation initiation factor 3 complex"/>
    <property type="evidence" value="ECO:0007669"/>
    <property type="project" value="InterPro"/>
</dbReference>
<evidence type="ECO:0000256" key="1">
    <source>
        <dbReference type="ARBA" id="ARBA00022490"/>
    </source>
</evidence>
<evidence type="ECO:0000259" key="6">
    <source>
        <dbReference type="Pfam" id="PF08662"/>
    </source>
</evidence>
<dbReference type="PANTHER" id="PTHR14068">
    <property type="entry name" value="EUKARYOTIC TRANSLATION INITIATION FACTOR 3 EIF3 -RELATED"/>
    <property type="match status" value="1"/>
</dbReference>
<dbReference type="InterPro" id="IPR011400">
    <property type="entry name" value="EIF3B"/>
</dbReference>
<dbReference type="EMBL" id="JAODUP010000115">
    <property type="protein sequence ID" value="KAK2161521.1"/>
    <property type="molecule type" value="Genomic_DNA"/>
</dbReference>
<evidence type="ECO:0000256" key="3">
    <source>
        <dbReference type="ARBA" id="ARBA00022574"/>
    </source>
</evidence>
<dbReference type="InterPro" id="IPR013979">
    <property type="entry name" value="TIF_beta_prop-like"/>
</dbReference>
<keyword evidence="3" id="KW-0853">WD repeat</keyword>
<organism evidence="7 8">
    <name type="scientific">Paralvinella palmiformis</name>
    <dbReference type="NCBI Taxonomy" id="53620"/>
    <lineage>
        <taxon>Eukaryota</taxon>
        <taxon>Metazoa</taxon>
        <taxon>Spiralia</taxon>
        <taxon>Lophotrochozoa</taxon>
        <taxon>Annelida</taxon>
        <taxon>Polychaeta</taxon>
        <taxon>Sedentaria</taxon>
        <taxon>Canalipalpata</taxon>
        <taxon>Terebellida</taxon>
        <taxon>Terebelliformia</taxon>
        <taxon>Alvinellidae</taxon>
        <taxon>Paralvinella</taxon>
    </lineage>
</organism>
<dbReference type="PANTHER" id="PTHR14068:SF0">
    <property type="entry name" value="EUKARYOTIC TRANSLATION INITIATION FACTOR 3 SUBUNIT B"/>
    <property type="match status" value="1"/>
</dbReference>
<sequence length="170" mass="20273">MTIMAQSEHFMATDVEWDPTGRYVATGVSWWGHKVDNAFWMWNFQGKLLYKQPLERFCQLLWRPRPTTLLTAALIKDLKKNMKRYSTKFALEDKMRESTASKEQVERRRTQMADYQEWCNNLAERHHADKDKRLELRLGVDTDEVDSHVENFEEEVVEFLVSVDEIILEE</sequence>
<gene>
    <name evidence="7" type="ORF">LSH36_115g06025</name>
</gene>
<dbReference type="AlphaFoldDB" id="A0AAD9JYE9"/>